<feature type="region of interest" description="Disordered" evidence="1">
    <location>
        <begin position="155"/>
        <end position="445"/>
    </location>
</feature>
<evidence type="ECO:0000313" key="3">
    <source>
        <dbReference type="Proteomes" id="UP000567179"/>
    </source>
</evidence>
<feature type="compositionally biased region" description="Polar residues" evidence="1">
    <location>
        <begin position="395"/>
        <end position="411"/>
    </location>
</feature>
<comment type="caution">
    <text evidence="2">The sequence shown here is derived from an EMBL/GenBank/DDBJ whole genome shotgun (WGS) entry which is preliminary data.</text>
</comment>
<protein>
    <submittedName>
        <fullName evidence="2">Uncharacterized protein</fullName>
    </submittedName>
</protein>
<proteinExistence type="predicted"/>
<feature type="compositionally biased region" description="Basic and acidic residues" evidence="1">
    <location>
        <begin position="120"/>
        <end position="137"/>
    </location>
</feature>
<evidence type="ECO:0000313" key="2">
    <source>
        <dbReference type="EMBL" id="KAF5330772.1"/>
    </source>
</evidence>
<feature type="compositionally biased region" description="Low complexity" evidence="1">
    <location>
        <begin position="379"/>
        <end position="393"/>
    </location>
</feature>
<dbReference type="AlphaFoldDB" id="A0A8H5BYM2"/>
<feature type="compositionally biased region" description="Basic and acidic residues" evidence="1">
    <location>
        <begin position="100"/>
        <end position="112"/>
    </location>
</feature>
<reference evidence="2 3" key="1">
    <citation type="journal article" date="2020" name="ISME J.">
        <title>Uncovering the hidden diversity of litter-decomposition mechanisms in mushroom-forming fungi.</title>
        <authorList>
            <person name="Floudas D."/>
            <person name="Bentzer J."/>
            <person name="Ahren D."/>
            <person name="Johansson T."/>
            <person name="Persson P."/>
            <person name="Tunlid A."/>
        </authorList>
    </citation>
    <scope>NUCLEOTIDE SEQUENCE [LARGE SCALE GENOMIC DNA]</scope>
    <source>
        <strain evidence="2 3">CBS 101986</strain>
    </source>
</reference>
<accession>A0A8H5BYM2</accession>
<keyword evidence="3" id="KW-1185">Reference proteome</keyword>
<dbReference type="Proteomes" id="UP000567179">
    <property type="component" value="Unassembled WGS sequence"/>
</dbReference>
<feature type="region of interest" description="Disordered" evidence="1">
    <location>
        <begin position="1"/>
        <end position="59"/>
    </location>
</feature>
<feature type="compositionally biased region" description="Low complexity" evidence="1">
    <location>
        <begin position="223"/>
        <end position="237"/>
    </location>
</feature>
<feature type="compositionally biased region" description="Polar residues" evidence="1">
    <location>
        <begin position="356"/>
        <end position="365"/>
    </location>
</feature>
<feature type="compositionally biased region" description="Basic and acidic residues" evidence="1">
    <location>
        <begin position="298"/>
        <end position="326"/>
    </location>
</feature>
<feature type="compositionally biased region" description="Polar residues" evidence="1">
    <location>
        <begin position="155"/>
        <end position="170"/>
    </location>
</feature>
<dbReference type="EMBL" id="JAACJJ010000001">
    <property type="protein sequence ID" value="KAF5330772.1"/>
    <property type="molecule type" value="Genomic_DNA"/>
</dbReference>
<name>A0A8H5BYM2_9AGAR</name>
<sequence>MAEESSNALGLDFSEAAPEPPAAENEPTSPVSAKPKPAPYINPDRVKTGGNQREALSEEALSERMARIRLQNEKIKQRRLDVQADEAAWNKTQEAELARKAEARRVQQDIDNARSQNAQRKMDRAGNRKWDSEKLNDYDGMPIVSTAWDLDGVNTKSKAAQQGEAQTSGNDWAYGADGNGATGEEWAGAPAPSASNDWANFPDNNVKSAEDTAAGSNDWANPTGTEEVGGATATTSGNDWAYSPGSKPKPAEEEWGTQPADDVSQWEKLAAENPPPAQGSDSGSARGRGRGGRGAPRGGDRGGRGGERGGRGRGRGDRGGGGERGGRGRGRGGADWAKSPDATNTKSPEDEFGQAAATTTSSNDWAASPEAKPAEDRSAASAPATSSTDWATAPVANTSSNDWAHSPSSKTKPAEEEWGAPASSAAETDENQGWGPPPDQIPGRHWTDNLQAAVVGAEAGVAGVKEAEAVVATEVANEVAGAEVVGEMAEEGVVASVETLTLMTGAEVEAVEEEVEVAVEEMLKSLGTYHSGEKT</sequence>
<organism evidence="2 3">
    <name type="scientific">Psilocybe cf. subviscida</name>
    <dbReference type="NCBI Taxonomy" id="2480587"/>
    <lineage>
        <taxon>Eukaryota</taxon>
        <taxon>Fungi</taxon>
        <taxon>Dikarya</taxon>
        <taxon>Basidiomycota</taxon>
        <taxon>Agaricomycotina</taxon>
        <taxon>Agaricomycetes</taxon>
        <taxon>Agaricomycetidae</taxon>
        <taxon>Agaricales</taxon>
        <taxon>Agaricineae</taxon>
        <taxon>Strophariaceae</taxon>
        <taxon>Psilocybe</taxon>
    </lineage>
</organism>
<feature type="region of interest" description="Disordered" evidence="1">
    <location>
        <begin position="100"/>
        <end position="138"/>
    </location>
</feature>
<evidence type="ECO:0000256" key="1">
    <source>
        <dbReference type="SAM" id="MobiDB-lite"/>
    </source>
</evidence>
<dbReference type="OrthoDB" id="2402960at2759"/>
<gene>
    <name evidence="2" type="ORF">D9619_005659</name>
</gene>
<feature type="compositionally biased region" description="Polar residues" evidence="1">
    <location>
        <begin position="193"/>
        <end position="207"/>
    </location>
</feature>